<dbReference type="CDD" id="cd17354">
    <property type="entry name" value="MFS_Mch1p_like"/>
    <property type="match status" value="1"/>
</dbReference>
<dbReference type="GO" id="GO:0016020">
    <property type="term" value="C:membrane"/>
    <property type="evidence" value="ECO:0007669"/>
    <property type="project" value="UniProtKB-SubCell"/>
</dbReference>
<feature type="transmembrane region" description="Helical" evidence="16">
    <location>
        <begin position="460"/>
        <end position="477"/>
    </location>
</feature>
<dbReference type="PANTHER" id="PTHR21077">
    <property type="entry name" value="EME1 PROTEIN"/>
    <property type="match status" value="1"/>
</dbReference>
<evidence type="ECO:0000256" key="16">
    <source>
        <dbReference type="SAM" id="Phobius"/>
    </source>
</evidence>
<dbReference type="InterPro" id="IPR047521">
    <property type="entry name" value="XPF_nuclease_EME1_ascomycetes"/>
</dbReference>
<dbReference type="RefSeq" id="XP_002545142.1">
    <property type="nucleotide sequence ID" value="XM_002545096.1"/>
</dbReference>
<dbReference type="GO" id="GO:0005634">
    <property type="term" value="C:nucleus"/>
    <property type="evidence" value="ECO:0007669"/>
    <property type="project" value="UniProtKB-SubCell"/>
</dbReference>
<evidence type="ECO:0000256" key="7">
    <source>
        <dbReference type="ARBA" id="ARBA00022759"/>
    </source>
</evidence>
<dbReference type="Gene3D" id="1.10.150.670">
    <property type="entry name" value="Crossover junction endonuclease EME1, DNA-binding domain"/>
    <property type="match status" value="1"/>
</dbReference>
<sequence length="1204" mass="133302">MSNTKRKSRRNGGTNIDKRDFDANRSLLGRVAHSEDIEYDRRTGVPGRSSTDSDGLLSDVVSEIVDRDREMLKREMVRVGSFIWGVLTASCAGSITGFSIYGPLLLSRLHYSQFRVNTVAVAAEMTMYLPVPLFGYLCDRYSPGPVALLSAFLFGPGYLLAALTFRSGPPPDAGGSGWPYWVMILAFLGVGAGTASMYLAAVSTCAKNFAQSKHKGLMLAMPIAAFGLSGMWQSQVGRHLLCEWGPNGEKGDVDVFKYFLFLAILLFSVGLVGSFALRLVDEEKLIDEAVEELERSGYLDESSFFRPREEVNAEYGTFGAENNGTVGIDDGDGDSVTSSQEEKQKKTWLLNQETKLFLRDRTMWWLAAGFFLASGPGEAYINNVGTVIHTLTPSSYPPNLPPPAGHPSLHVTIIALTSTAARLLTGSLSDAFAPTSRTRYQSQEEYSPVRSKRRLTLSRLAFLIPSALLLSLGYLYLSTPFPLQHPSSFVTTTTLVGFGYGAIFSLVPIIISVVWGVENFGTNWGIVAMVPALGATLWGMVYSAGYEAAIELKLGDTGRLIDYFWKLLTSHLVPTAHGPPARTSTYDYIPSALVHEAKALQPAMAEVISLLSSPETCRPHRSRKSSTSKHGLVRLSNDLLSDILDDSLLELEEIAQPPKRRKLDTALDIPSSQNRLATHTVLSSFISNDSFERSGSYEIRKSTLQRFESWNDEISDPVLSSPRRINTSYHEISKRSTNVIKIDDSFDDIVEDDLLGDPFQFSPPPASQSAFSDRTSGLLAKLRDQPARGSKKGRKATASVQSSDEDIPLPRPNRTKPKRATQKTDSDKASSALEKEAAKLRRQKEKEEEKERKRKLKEEKEKAKKLASDIAQANKLKINKKESTPEMLIDLSSTFQGSSIGTQVNEYMRHLEVQTNFIATEIPNIVSWRRKVTAIYNDEAGHWEPCPLRIEKEGHVLCFLTAQNFVDLVASSGASQTVESHFQNVIRHYPGCKIIYLIEGLFAYMRKNQNIRNRAYQAAVLRQIGDSHDATTEQRSSSRRSAKTPAPSAIDDDRVEDALLQLQIQHHCLIYQTATAAETAEWIKNFTEHISTIPYRRERISMQNAAFCMDTGQVKTGTDADDTYIKMLEEIQRITAPIAYGVAMKYSNVRELVNGMKAHGPLSLQDVKKCANKSGALTEARIGPAVSKRLHKIFTSVDPCSADI</sequence>
<protein>
    <recommendedName>
        <fullName evidence="17">ERCC4 domain-containing protein</fullName>
    </recommendedName>
</protein>
<dbReference type="Proteomes" id="UP000002058">
    <property type="component" value="Unassembled WGS sequence"/>
</dbReference>
<proteinExistence type="inferred from homology"/>
<dbReference type="CDD" id="cd20085">
    <property type="entry name" value="XPF_nuclease_Mms4"/>
    <property type="match status" value="1"/>
</dbReference>
<evidence type="ECO:0000256" key="2">
    <source>
        <dbReference type="ARBA" id="ARBA00004123"/>
    </source>
</evidence>
<dbReference type="VEuPathDB" id="FungiDB:UREG_04659"/>
<keyword evidence="11" id="KW-0233">DNA recombination</keyword>
<evidence type="ECO:0000313" key="19">
    <source>
        <dbReference type="Proteomes" id="UP000002058"/>
    </source>
</evidence>
<dbReference type="eggNOG" id="ENOG502QTNE">
    <property type="taxonomic scope" value="Eukaryota"/>
</dbReference>
<dbReference type="AlphaFoldDB" id="C4JQA5"/>
<feature type="region of interest" description="Disordered" evidence="15">
    <location>
        <begin position="1027"/>
        <end position="1049"/>
    </location>
</feature>
<dbReference type="InterPro" id="IPR033310">
    <property type="entry name" value="Mms4/EME1/EME2"/>
</dbReference>
<evidence type="ECO:0000256" key="13">
    <source>
        <dbReference type="ARBA" id="ARBA00023242"/>
    </source>
</evidence>
<dbReference type="GO" id="GO:0008821">
    <property type="term" value="F:crossover junction DNA endonuclease activity"/>
    <property type="evidence" value="ECO:0007669"/>
    <property type="project" value="TreeGrafter"/>
</dbReference>
<dbReference type="PANTHER" id="PTHR21077:SF5">
    <property type="entry name" value="CROSSOVER JUNCTION ENDONUCLEASE MMS4"/>
    <property type="match status" value="1"/>
</dbReference>
<feature type="compositionally biased region" description="Basic residues" evidence="15">
    <location>
        <begin position="1"/>
        <end position="10"/>
    </location>
</feature>
<comment type="cofactor">
    <cofactor evidence="1">
        <name>Mg(2+)</name>
        <dbReference type="ChEBI" id="CHEBI:18420"/>
    </cofactor>
</comment>
<keyword evidence="7" id="KW-0255">Endonuclease</keyword>
<keyword evidence="16" id="KW-0812">Transmembrane</keyword>
<evidence type="ECO:0000313" key="18">
    <source>
        <dbReference type="EMBL" id="EEP79813.1"/>
    </source>
</evidence>
<evidence type="ECO:0000256" key="14">
    <source>
        <dbReference type="ARBA" id="ARBA00023254"/>
    </source>
</evidence>
<name>C4JQA5_UNCRE</name>
<keyword evidence="19" id="KW-1185">Reference proteome</keyword>
<feature type="transmembrane region" description="Helical" evidence="16">
    <location>
        <begin position="178"/>
        <end position="204"/>
    </location>
</feature>
<evidence type="ECO:0000256" key="10">
    <source>
        <dbReference type="ARBA" id="ARBA00022842"/>
    </source>
</evidence>
<dbReference type="STRING" id="336963.C4JQA5"/>
<dbReference type="InterPro" id="IPR006166">
    <property type="entry name" value="ERCC4_domain"/>
</dbReference>
<dbReference type="Pfam" id="PF07690">
    <property type="entry name" value="MFS_1"/>
    <property type="match status" value="1"/>
</dbReference>
<accession>C4JQA5</accession>
<dbReference type="GO" id="GO:0031573">
    <property type="term" value="P:mitotic intra-S DNA damage checkpoint signaling"/>
    <property type="evidence" value="ECO:0007669"/>
    <property type="project" value="TreeGrafter"/>
</dbReference>
<keyword evidence="6" id="KW-0479">Metal-binding</keyword>
<keyword evidence="5" id="KW-0540">Nuclease</keyword>
<evidence type="ECO:0000256" key="1">
    <source>
        <dbReference type="ARBA" id="ARBA00001946"/>
    </source>
</evidence>
<dbReference type="InterPro" id="IPR042530">
    <property type="entry name" value="EME1/EME2_C"/>
</dbReference>
<feature type="transmembrane region" description="Helical" evidence="16">
    <location>
        <begin position="497"/>
        <end position="517"/>
    </location>
</feature>
<keyword evidence="13" id="KW-0539">Nucleus</keyword>
<feature type="compositionally biased region" description="Basic and acidic residues" evidence="15">
    <location>
        <begin position="822"/>
        <end position="864"/>
    </location>
</feature>
<evidence type="ECO:0000256" key="5">
    <source>
        <dbReference type="ARBA" id="ARBA00022722"/>
    </source>
</evidence>
<dbReference type="InterPro" id="IPR011701">
    <property type="entry name" value="MFS"/>
</dbReference>
<feature type="transmembrane region" description="Helical" evidence="16">
    <location>
        <begin position="255"/>
        <end position="277"/>
    </location>
</feature>
<evidence type="ECO:0000256" key="6">
    <source>
        <dbReference type="ARBA" id="ARBA00022723"/>
    </source>
</evidence>
<comment type="similarity">
    <text evidence="4">Belongs to the EME1/MMS4 family.</text>
</comment>
<dbReference type="GeneID" id="8440044"/>
<keyword evidence="9" id="KW-0378">Hydrolase</keyword>
<keyword evidence="8" id="KW-0227">DNA damage</keyword>
<keyword evidence="14" id="KW-0469">Meiosis</keyword>
<dbReference type="GO" id="GO:0006302">
    <property type="term" value="P:double-strand break repair"/>
    <property type="evidence" value="ECO:0007669"/>
    <property type="project" value="TreeGrafter"/>
</dbReference>
<dbReference type="GO" id="GO:0046872">
    <property type="term" value="F:metal ion binding"/>
    <property type="evidence" value="ECO:0007669"/>
    <property type="project" value="UniProtKB-KW"/>
</dbReference>
<evidence type="ECO:0000256" key="11">
    <source>
        <dbReference type="ARBA" id="ARBA00023172"/>
    </source>
</evidence>
<dbReference type="GO" id="GO:0022857">
    <property type="term" value="F:transmembrane transporter activity"/>
    <property type="evidence" value="ECO:0007669"/>
    <property type="project" value="InterPro"/>
</dbReference>
<feature type="region of interest" description="Disordered" evidence="15">
    <location>
        <begin position="782"/>
        <end position="864"/>
    </location>
</feature>
<keyword evidence="10" id="KW-0460">Magnesium</keyword>
<dbReference type="Pfam" id="PF02732">
    <property type="entry name" value="ERCC4"/>
    <property type="match status" value="1"/>
</dbReference>
<evidence type="ECO:0000256" key="15">
    <source>
        <dbReference type="SAM" id="MobiDB-lite"/>
    </source>
</evidence>
<keyword evidence="16" id="KW-1133">Transmembrane helix</keyword>
<feature type="transmembrane region" description="Helical" evidence="16">
    <location>
        <begin position="114"/>
        <end position="134"/>
    </location>
</feature>
<comment type="subcellular location">
    <subcellularLocation>
        <location evidence="3">Membrane</location>
        <topology evidence="3">Multi-pass membrane protein</topology>
    </subcellularLocation>
    <subcellularLocation>
        <location evidence="2">Nucleus</location>
    </subcellularLocation>
</comment>
<dbReference type="SMART" id="SM00891">
    <property type="entry name" value="ERCC4"/>
    <property type="match status" value="1"/>
</dbReference>
<keyword evidence="12" id="KW-0234">DNA repair</keyword>
<dbReference type="Gene3D" id="3.40.50.10130">
    <property type="match status" value="1"/>
</dbReference>
<dbReference type="KEGG" id="ure:UREG_04659"/>
<feature type="transmembrane region" description="Helical" evidence="16">
    <location>
        <begin position="524"/>
        <end position="544"/>
    </location>
</feature>
<feature type="transmembrane region" description="Helical" evidence="16">
    <location>
        <begin position="146"/>
        <end position="166"/>
    </location>
</feature>
<dbReference type="EMBL" id="CH476616">
    <property type="protein sequence ID" value="EEP79813.1"/>
    <property type="molecule type" value="Genomic_DNA"/>
</dbReference>
<dbReference type="GO" id="GO:0048476">
    <property type="term" value="C:Holliday junction resolvase complex"/>
    <property type="evidence" value="ECO:0007669"/>
    <property type="project" value="InterPro"/>
</dbReference>
<dbReference type="InterPro" id="IPR036259">
    <property type="entry name" value="MFS_trans_sf"/>
</dbReference>
<dbReference type="Gene3D" id="1.20.1250.20">
    <property type="entry name" value="MFS general substrate transporter like domains"/>
    <property type="match status" value="1"/>
</dbReference>
<feature type="domain" description="ERCC4" evidence="17">
    <location>
        <begin position="886"/>
        <end position="1157"/>
    </location>
</feature>
<organism evidence="18 19">
    <name type="scientific">Uncinocarpus reesii (strain UAMH 1704)</name>
    <dbReference type="NCBI Taxonomy" id="336963"/>
    <lineage>
        <taxon>Eukaryota</taxon>
        <taxon>Fungi</taxon>
        <taxon>Dikarya</taxon>
        <taxon>Ascomycota</taxon>
        <taxon>Pezizomycotina</taxon>
        <taxon>Eurotiomycetes</taxon>
        <taxon>Eurotiomycetidae</taxon>
        <taxon>Onygenales</taxon>
        <taxon>Onygenaceae</taxon>
        <taxon>Uncinocarpus</taxon>
    </lineage>
</organism>
<evidence type="ECO:0000256" key="3">
    <source>
        <dbReference type="ARBA" id="ARBA00004141"/>
    </source>
</evidence>
<evidence type="ECO:0000256" key="4">
    <source>
        <dbReference type="ARBA" id="ARBA00005313"/>
    </source>
</evidence>
<dbReference type="OrthoDB" id="199930at2759"/>
<evidence type="ECO:0000259" key="17">
    <source>
        <dbReference type="SMART" id="SM00891"/>
    </source>
</evidence>
<dbReference type="GO" id="GO:0031297">
    <property type="term" value="P:replication fork processing"/>
    <property type="evidence" value="ECO:0007669"/>
    <property type="project" value="TreeGrafter"/>
</dbReference>
<feature type="transmembrane region" description="Helical" evidence="16">
    <location>
        <begin position="79"/>
        <end position="102"/>
    </location>
</feature>
<feature type="transmembrane region" description="Helical" evidence="16">
    <location>
        <begin position="216"/>
        <end position="235"/>
    </location>
</feature>
<keyword evidence="16" id="KW-0472">Membrane</keyword>
<gene>
    <name evidence="18" type="ORF">UREG_04659</name>
</gene>
<reference evidence="19" key="1">
    <citation type="journal article" date="2009" name="Genome Res.">
        <title>Comparative genomic analyses of the human fungal pathogens Coccidioides and their relatives.</title>
        <authorList>
            <person name="Sharpton T.J."/>
            <person name="Stajich J.E."/>
            <person name="Rounsley S.D."/>
            <person name="Gardner M.J."/>
            <person name="Wortman J.R."/>
            <person name="Jordar V.S."/>
            <person name="Maiti R."/>
            <person name="Kodira C.D."/>
            <person name="Neafsey D.E."/>
            <person name="Zeng Q."/>
            <person name="Hung C.-Y."/>
            <person name="McMahan C."/>
            <person name="Muszewska A."/>
            <person name="Grynberg M."/>
            <person name="Mandel M.A."/>
            <person name="Kellner E.M."/>
            <person name="Barker B.M."/>
            <person name="Galgiani J.N."/>
            <person name="Orbach M.J."/>
            <person name="Kirkland T.N."/>
            <person name="Cole G.T."/>
            <person name="Henn M.R."/>
            <person name="Birren B.W."/>
            <person name="Taylor J.W."/>
        </authorList>
    </citation>
    <scope>NUCLEOTIDE SEQUENCE [LARGE SCALE GENOMIC DNA]</scope>
    <source>
        <strain evidence="19">UAMH 1704</strain>
    </source>
</reference>
<evidence type="ECO:0000256" key="12">
    <source>
        <dbReference type="ARBA" id="ARBA00023204"/>
    </source>
</evidence>
<feature type="region of interest" description="Disordered" evidence="15">
    <location>
        <begin position="1"/>
        <end position="21"/>
    </location>
</feature>
<evidence type="ECO:0000256" key="8">
    <source>
        <dbReference type="ARBA" id="ARBA00022763"/>
    </source>
</evidence>
<dbReference type="HOGENOM" id="CLU_270421_0_0_1"/>
<dbReference type="FunFam" id="1.10.150.670:FF:000004">
    <property type="entry name" value="Crossover junction endonuclease EME1"/>
    <property type="match status" value="1"/>
</dbReference>
<dbReference type="InParanoid" id="C4JQA5"/>
<dbReference type="GO" id="GO:0003677">
    <property type="term" value="F:DNA binding"/>
    <property type="evidence" value="ECO:0007669"/>
    <property type="project" value="InterPro"/>
</dbReference>
<evidence type="ECO:0000256" key="9">
    <source>
        <dbReference type="ARBA" id="ARBA00022801"/>
    </source>
</evidence>
<dbReference type="GO" id="GO:0000712">
    <property type="term" value="P:resolution of meiotic recombination intermediates"/>
    <property type="evidence" value="ECO:0007669"/>
    <property type="project" value="TreeGrafter"/>
</dbReference>
<dbReference type="SUPFAM" id="SSF103473">
    <property type="entry name" value="MFS general substrate transporter"/>
    <property type="match status" value="1"/>
</dbReference>